<dbReference type="InterPro" id="IPR002746">
    <property type="entry name" value="UPF0216"/>
</dbReference>
<proteinExistence type="predicted"/>
<evidence type="ECO:0000313" key="1">
    <source>
        <dbReference type="EMBL" id="BBG23853.1"/>
    </source>
</evidence>
<dbReference type="Proteomes" id="UP000325030">
    <property type="component" value="Chromosome"/>
</dbReference>
<dbReference type="Proteomes" id="UP000322983">
    <property type="component" value="Chromosome"/>
</dbReference>
<evidence type="ECO:0000313" key="3">
    <source>
        <dbReference type="Proteomes" id="UP000322983"/>
    </source>
</evidence>
<keyword evidence="3" id="KW-1185">Reference proteome</keyword>
<reference evidence="4" key="1">
    <citation type="submission" date="2018-09" db="EMBL/GenBank/DDBJ databases">
        <title>Complete Genome Sequencing of Sulfolobus sp. JCM 16834.</title>
        <authorList>
            <person name="Kato S."/>
            <person name="Itoh T."/>
            <person name="Ohkuma M."/>
        </authorList>
    </citation>
    <scope>NUCLEOTIDE SEQUENCE [LARGE SCALE GENOMIC DNA]</scope>
    <source>
        <strain evidence="4">IC-007</strain>
    </source>
</reference>
<accession>A0A510E3G7</accession>
<dbReference type="EMBL" id="AP018930">
    <property type="protein sequence ID" value="BBG26608.1"/>
    <property type="molecule type" value="Genomic_DNA"/>
</dbReference>
<dbReference type="AlphaFoldDB" id="A0A510E3G7"/>
<evidence type="ECO:0008006" key="5">
    <source>
        <dbReference type="Google" id="ProtNLM"/>
    </source>
</evidence>
<dbReference type="GeneID" id="41717470"/>
<dbReference type="OrthoDB" id="15458at2157"/>
<dbReference type="Pfam" id="PF01886">
    <property type="entry name" value="DUF61"/>
    <property type="match status" value="1"/>
</dbReference>
<gene>
    <name evidence="1" type="ORF">IC006_1149</name>
    <name evidence="2" type="ORF">IC007_1124</name>
</gene>
<dbReference type="STRING" id="1294262.GCA_001316085_01100"/>
<accession>A0A510DUF6</accession>
<sequence>MIDKIFDLGFKDIFNSLPKEFVTITDAVKGKNTILLGNGIPHTMKESEVTALSSKIPVYMWSMVKIPFLVVKTTNVGEYLVSGSEWQKKAISILVGRETDFLSTVDVEELIRGYKSIIFISLTNSLIHLDEE</sequence>
<protein>
    <recommendedName>
        <fullName evidence="5">DUF61 domain-containing protein</fullName>
    </recommendedName>
</protein>
<evidence type="ECO:0000313" key="2">
    <source>
        <dbReference type="EMBL" id="BBG26608.1"/>
    </source>
</evidence>
<dbReference type="KEGG" id="step:IC006_1149"/>
<organism evidence="2 4">
    <name type="scientific">Sulfuracidifex tepidarius</name>
    <dbReference type="NCBI Taxonomy" id="1294262"/>
    <lineage>
        <taxon>Archaea</taxon>
        <taxon>Thermoproteota</taxon>
        <taxon>Thermoprotei</taxon>
        <taxon>Sulfolobales</taxon>
        <taxon>Sulfolobaceae</taxon>
        <taxon>Sulfuracidifex</taxon>
    </lineage>
</organism>
<reference evidence="2 3" key="2">
    <citation type="journal article" date="2020" name="Int. J. Syst. Evol. Microbiol.">
        <title>Sulfuracidifex tepidarius gen. nov., sp. nov. and transfer of Sulfolobus metallicus Huber and Stetter 1992 to the genus Sulfuracidifex as Sulfuracidifex metallicus comb. nov.</title>
        <authorList>
            <person name="Itoh T."/>
            <person name="Miura T."/>
            <person name="Sakai H.D."/>
            <person name="Kato S."/>
            <person name="Ohkuma M."/>
            <person name="Takashina T."/>
        </authorList>
    </citation>
    <scope>NUCLEOTIDE SEQUENCE</scope>
    <source>
        <strain evidence="1 3">IC-006</strain>
        <strain evidence="2">IC-007</strain>
    </source>
</reference>
<dbReference type="EMBL" id="AP018929">
    <property type="protein sequence ID" value="BBG23853.1"/>
    <property type="molecule type" value="Genomic_DNA"/>
</dbReference>
<dbReference type="RefSeq" id="WP_054845538.1">
    <property type="nucleotide sequence ID" value="NZ_AP018929.1"/>
</dbReference>
<evidence type="ECO:0000313" key="4">
    <source>
        <dbReference type="Proteomes" id="UP000325030"/>
    </source>
</evidence>
<name>A0A510E3G7_9CREN</name>